<gene>
    <name evidence="1" type="ORF">METZ01_LOCUS485028</name>
</gene>
<dbReference type="AlphaFoldDB" id="A0A383CJ58"/>
<dbReference type="EMBL" id="UINC01209238">
    <property type="protein sequence ID" value="SVE32174.1"/>
    <property type="molecule type" value="Genomic_DNA"/>
</dbReference>
<proteinExistence type="predicted"/>
<organism evidence="1">
    <name type="scientific">marine metagenome</name>
    <dbReference type="NCBI Taxonomy" id="408172"/>
    <lineage>
        <taxon>unclassified sequences</taxon>
        <taxon>metagenomes</taxon>
        <taxon>ecological metagenomes</taxon>
    </lineage>
</organism>
<evidence type="ECO:0000313" key="1">
    <source>
        <dbReference type="EMBL" id="SVE32174.1"/>
    </source>
</evidence>
<accession>A0A383CJ58</accession>
<protein>
    <submittedName>
        <fullName evidence="1">Uncharacterized protein</fullName>
    </submittedName>
</protein>
<reference evidence="1" key="1">
    <citation type="submission" date="2018-05" db="EMBL/GenBank/DDBJ databases">
        <authorList>
            <person name="Lanie J.A."/>
            <person name="Ng W.-L."/>
            <person name="Kazmierczak K.M."/>
            <person name="Andrzejewski T.M."/>
            <person name="Davidsen T.M."/>
            <person name="Wayne K.J."/>
            <person name="Tettelin H."/>
            <person name="Glass J.I."/>
            <person name="Rusch D."/>
            <person name="Podicherti R."/>
            <person name="Tsui H.-C.T."/>
            <person name="Winkler M.E."/>
        </authorList>
    </citation>
    <scope>NUCLEOTIDE SEQUENCE</scope>
</reference>
<sequence>MPTNADGLEEALERIRLRVEERRKAGDYPPGLEQQLDRHYHHILKGFDAEVEAVTALRLAVANLRAQSEFDLARVDTWSRNPVKRFLHRVMSKLTIRQTRGVLDQYKRHSDALDEVLASLIPMVESLVGSGTEGGGRDRSDLDKRLHTALDRISLLEERLDRTLNASDDRSV</sequence>
<name>A0A383CJ58_9ZZZZ</name>